<sequence length="470" mass="53340">MDTRGMKEVLREGYLDVKAPAGSPEAKFYKVWQRVWASASVCISEESTTNLIFDISCGSEIPTQIRAPKEGLNIFRSNSRSRSLRSWALVSGITVLLYLAADNEEESQEWMLTIRNGLWPPLFPSEINKASSHEVSLVDSAESFSMGLLGAYGRLAFNDSVLKLIHPHNGVSLIEWQPDSIQDVQLLRKVGENAGVFTLVFNWIDGNFKILQFYSSTIKETTEWIQMVMTNTKESPSENKTTVSKPIINSKDHIYSNIAQEYAYITKFSHFNRLQNVKELTLESDIPLYGVLKGKNKGRQLITDNFKELDSTYKNSIQSYGVLKSECSGSQPIINNLKELEFKSKNFEQGNKAMHNFTKEFNVNDWSFQDSDTFDLCEHVYENLDRKESVGGLTLYEEIDSTTEMCPPPLPQALPNGVKVNSTETSHTLRLLMLSESINKALKVAEESPLTEKERKVRLKERLKMLKISK</sequence>
<gene>
    <name evidence="1" type="ORF">X975_18738</name>
</gene>
<reference evidence="1 2" key="1">
    <citation type="submission" date="2013-11" db="EMBL/GenBank/DDBJ databases">
        <title>Genome sequencing of Stegodyphus mimosarum.</title>
        <authorList>
            <person name="Bechsgaard J."/>
        </authorList>
    </citation>
    <scope>NUCLEOTIDE SEQUENCE [LARGE SCALE GENOMIC DNA]</scope>
</reference>
<keyword evidence="2" id="KW-1185">Reference proteome</keyword>
<evidence type="ECO:0000313" key="1">
    <source>
        <dbReference type="EMBL" id="KFM74653.1"/>
    </source>
</evidence>
<dbReference type="AlphaFoldDB" id="A0A087UBB4"/>
<evidence type="ECO:0008006" key="3">
    <source>
        <dbReference type="Google" id="ProtNLM"/>
    </source>
</evidence>
<organism evidence="1 2">
    <name type="scientific">Stegodyphus mimosarum</name>
    <name type="common">African social velvet spider</name>
    <dbReference type="NCBI Taxonomy" id="407821"/>
    <lineage>
        <taxon>Eukaryota</taxon>
        <taxon>Metazoa</taxon>
        <taxon>Ecdysozoa</taxon>
        <taxon>Arthropoda</taxon>
        <taxon>Chelicerata</taxon>
        <taxon>Arachnida</taxon>
        <taxon>Araneae</taxon>
        <taxon>Araneomorphae</taxon>
        <taxon>Entelegynae</taxon>
        <taxon>Eresoidea</taxon>
        <taxon>Eresidae</taxon>
        <taxon>Stegodyphus</taxon>
    </lineage>
</organism>
<name>A0A087UBB4_STEMI</name>
<feature type="non-terminal residue" evidence="1">
    <location>
        <position position="470"/>
    </location>
</feature>
<accession>A0A087UBB4</accession>
<dbReference type="OrthoDB" id="6077994at2759"/>
<dbReference type="EMBL" id="KK119088">
    <property type="protein sequence ID" value="KFM74653.1"/>
    <property type="molecule type" value="Genomic_DNA"/>
</dbReference>
<evidence type="ECO:0000313" key="2">
    <source>
        <dbReference type="Proteomes" id="UP000054359"/>
    </source>
</evidence>
<proteinExistence type="predicted"/>
<dbReference type="Proteomes" id="UP000054359">
    <property type="component" value="Unassembled WGS sequence"/>
</dbReference>
<protein>
    <recommendedName>
        <fullName evidence="3">PH domain-containing protein</fullName>
    </recommendedName>
</protein>